<name>A0ACC2K1W7_9PEZI</name>
<gene>
    <name evidence="1" type="ORF">O1611_g130</name>
</gene>
<organism evidence="1 2">
    <name type="scientific">Lasiodiplodia mahajangana</name>
    <dbReference type="NCBI Taxonomy" id="1108764"/>
    <lineage>
        <taxon>Eukaryota</taxon>
        <taxon>Fungi</taxon>
        <taxon>Dikarya</taxon>
        <taxon>Ascomycota</taxon>
        <taxon>Pezizomycotina</taxon>
        <taxon>Dothideomycetes</taxon>
        <taxon>Dothideomycetes incertae sedis</taxon>
        <taxon>Botryosphaeriales</taxon>
        <taxon>Botryosphaeriaceae</taxon>
        <taxon>Lasiodiplodia</taxon>
    </lineage>
</organism>
<accession>A0ACC2K1W7</accession>
<proteinExistence type="predicted"/>
<reference evidence="1" key="1">
    <citation type="submission" date="2022-12" db="EMBL/GenBank/DDBJ databases">
        <title>Genome Sequence of Lasiodiplodia mahajangana.</title>
        <authorList>
            <person name="Buettner E."/>
        </authorList>
    </citation>
    <scope>NUCLEOTIDE SEQUENCE</scope>
    <source>
        <strain evidence="1">VT137</strain>
    </source>
</reference>
<comment type="caution">
    <text evidence="1">The sequence shown here is derived from an EMBL/GenBank/DDBJ whole genome shotgun (WGS) entry which is preliminary data.</text>
</comment>
<sequence>MVDYSGDSHSADQCPGNDHLDNVHPGDHHSGDKHPEDEHQEGEDSEEELSESEHSVSERKEEEEEELEESEEEEEEFKEEWYEYLGIDAQEYNSKDDSDSDSDYGWKDDGKERTFPKFMQLPTEIRMMIWQKALPKGRTLRIAPPSDDIDQWGLPREMFAPKILNPERFKTMPLAGVC</sequence>
<evidence type="ECO:0000313" key="2">
    <source>
        <dbReference type="Proteomes" id="UP001153332"/>
    </source>
</evidence>
<keyword evidence="2" id="KW-1185">Reference proteome</keyword>
<protein>
    <submittedName>
        <fullName evidence="1">Uncharacterized protein</fullName>
    </submittedName>
</protein>
<evidence type="ECO:0000313" key="1">
    <source>
        <dbReference type="EMBL" id="KAJ8133493.1"/>
    </source>
</evidence>
<dbReference type="Proteomes" id="UP001153332">
    <property type="component" value="Unassembled WGS sequence"/>
</dbReference>
<dbReference type="EMBL" id="JAPUUL010000009">
    <property type="protein sequence ID" value="KAJ8133493.1"/>
    <property type="molecule type" value="Genomic_DNA"/>
</dbReference>